<protein>
    <recommendedName>
        <fullName evidence="3">Retrotransposon gag domain-containing protein</fullName>
    </recommendedName>
</protein>
<evidence type="ECO:0000313" key="2">
    <source>
        <dbReference type="Proteomes" id="UP000054350"/>
    </source>
</evidence>
<evidence type="ECO:0008006" key="3">
    <source>
        <dbReference type="Google" id="ProtNLM"/>
    </source>
</evidence>
<gene>
    <name evidence="1" type="ORF">AMAG_17678</name>
</gene>
<keyword evidence="2" id="KW-1185">Reference proteome</keyword>
<sequence length="278" mass="29950">MATAEDRLAAVEAMMPAIARDGTQLVERTTALETNVAAVQTGLATTNAMLEKMMGMLQAMQAATAGQATVMPAAATAAATASLTVPAPKPVPETSQAAPVFQRAEKVLAPEFDGKRSATEVAAWSADAEKWILFMRDHKHSDPMIVLLLKRAFTAAAETYRVQQVVGGLWPTTPEAIVLNVKEHFAPRGADFTNRKKLRDLQFRARSGMTAHVIEFQGLAQAVHFASASELLFDFLKSVPNSIAMALVQVEGLTKMAPADWPQSTKRPLKFGKCSSWA</sequence>
<reference evidence="2" key="2">
    <citation type="submission" date="2009-11" db="EMBL/GenBank/DDBJ databases">
        <title>The Genome Sequence of Allomyces macrogynus strain ATCC 38327.</title>
        <authorList>
            <consortium name="The Broad Institute Genome Sequencing Platform"/>
            <person name="Russ C."/>
            <person name="Cuomo C."/>
            <person name="Shea T."/>
            <person name="Young S.K."/>
            <person name="Zeng Q."/>
            <person name="Koehrsen M."/>
            <person name="Haas B."/>
            <person name="Borodovsky M."/>
            <person name="Guigo R."/>
            <person name="Alvarado L."/>
            <person name="Berlin A."/>
            <person name="Borenstein D."/>
            <person name="Chen Z."/>
            <person name="Engels R."/>
            <person name="Freedman E."/>
            <person name="Gellesch M."/>
            <person name="Goldberg J."/>
            <person name="Griggs A."/>
            <person name="Gujja S."/>
            <person name="Heiman D."/>
            <person name="Hepburn T."/>
            <person name="Howarth C."/>
            <person name="Jen D."/>
            <person name="Larson L."/>
            <person name="Lewis B."/>
            <person name="Mehta T."/>
            <person name="Park D."/>
            <person name="Pearson M."/>
            <person name="Roberts A."/>
            <person name="Saif S."/>
            <person name="Shenoy N."/>
            <person name="Sisk P."/>
            <person name="Stolte C."/>
            <person name="Sykes S."/>
            <person name="Walk T."/>
            <person name="White J."/>
            <person name="Yandava C."/>
            <person name="Burger G."/>
            <person name="Gray M.W."/>
            <person name="Holland P.W.H."/>
            <person name="King N."/>
            <person name="Lang F.B.F."/>
            <person name="Roger A.J."/>
            <person name="Ruiz-Trillo I."/>
            <person name="Lander E."/>
            <person name="Nusbaum C."/>
        </authorList>
    </citation>
    <scope>NUCLEOTIDE SEQUENCE [LARGE SCALE GENOMIC DNA]</scope>
    <source>
        <strain evidence="2">ATCC 38327</strain>
    </source>
</reference>
<name>A0A0L0RWU5_ALLM3</name>
<dbReference type="EMBL" id="GG745328">
    <property type="protein sequence ID" value="KNE54516.1"/>
    <property type="molecule type" value="Genomic_DNA"/>
</dbReference>
<organism evidence="1 2">
    <name type="scientific">Allomyces macrogynus (strain ATCC 38327)</name>
    <name type="common">Allomyces javanicus var. macrogynus</name>
    <dbReference type="NCBI Taxonomy" id="578462"/>
    <lineage>
        <taxon>Eukaryota</taxon>
        <taxon>Fungi</taxon>
        <taxon>Fungi incertae sedis</taxon>
        <taxon>Blastocladiomycota</taxon>
        <taxon>Blastocladiomycetes</taxon>
        <taxon>Blastocladiales</taxon>
        <taxon>Blastocladiaceae</taxon>
        <taxon>Allomyces</taxon>
    </lineage>
</organism>
<dbReference type="Proteomes" id="UP000054350">
    <property type="component" value="Unassembled WGS sequence"/>
</dbReference>
<dbReference type="VEuPathDB" id="FungiDB:AMAG_17678"/>
<reference evidence="1 2" key="1">
    <citation type="submission" date="2009-11" db="EMBL/GenBank/DDBJ databases">
        <title>Annotation of Allomyces macrogynus ATCC 38327.</title>
        <authorList>
            <consortium name="The Broad Institute Genome Sequencing Platform"/>
            <person name="Russ C."/>
            <person name="Cuomo C."/>
            <person name="Burger G."/>
            <person name="Gray M.W."/>
            <person name="Holland P.W.H."/>
            <person name="King N."/>
            <person name="Lang F.B.F."/>
            <person name="Roger A.J."/>
            <person name="Ruiz-Trillo I."/>
            <person name="Young S.K."/>
            <person name="Zeng Q."/>
            <person name="Gargeya S."/>
            <person name="Fitzgerald M."/>
            <person name="Haas B."/>
            <person name="Abouelleil A."/>
            <person name="Alvarado L."/>
            <person name="Arachchi H.M."/>
            <person name="Berlin A."/>
            <person name="Chapman S.B."/>
            <person name="Gearin G."/>
            <person name="Goldberg J."/>
            <person name="Griggs A."/>
            <person name="Gujja S."/>
            <person name="Hansen M."/>
            <person name="Heiman D."/>
            <person name="Howarth C."/>
            <person name="Larimer J."/>
            <person name="Lui A."/>
            <person name="MacDonald P.J.P."/>
            <person name="McCowen C."/>
            <person name="Montmayeur A."/>
            <person name="Murphy C."/>
            <person name="Neiman D."/>
            <person name="Pearson M."/>
            <person name="Priest M."/>
            <person name="Roberts A."/>
            <person name="Saif S."/>
            <person name="Shea T."/>
            <person name="Sisk P."/>
            <person name="Stolte C."/>
            <person name="Sykes S."/>
            <person name="Wortman J."/>
            <person name="Nusbaum C."/>
            <person name="Birren B."/>
        </authorList>
    </citation>
    <scope>NUCLEOTIDE SEQUENCE [LARGE SCALE GENOMIC DNA]</scope>
    <source>
        <strain evidence="1 2">ATCC 38327</strain>
    </source>
</reference>
<evidence type="ECO:0000313" key="1">
    <source>
        <dbReference type="EMBL" id="KNE54516.1"/>
    </source>
</evidence>
<accession>A0A0L0RWU5</accession>
<proteinExistence type="predicted"/>
<dbReference type="AlphaFoldDB" id="A0A0L0RWU5"/>